<sequence length="383" mass="43078">MTIAPFDLLLLLGTLQGFILATLLWVNGKGNRLSNRLLATLIGLLAMMSLAVGVPIPNPWVGLLLDLLPLFVIMPLGPLMYFYSKSMLDPAFQLGRQERRHFYPAVLDLGSPLIIWTFFIGKFLGLVDGKSGPAWGHAMQEYNTYADIPRWISLTVYLVLTGRLLNSYRATRTKQPDEKNLRLLRQFFTAFLIFQVIWFIHLVPYIIPATRGPLLDRVGWYPIYVPIAVLIYWLGLKGYLHARSTTPVVQSLKPAGAELPEATVKPVVDALLNAMSAKQLFLDPELTVEKLGQHTQLSPKLISAVLNQHVRKNFNGFVNEYRVDAVKQRLTDPAYGYLTLTGIAFDCGFNSQATFQRTFKQLTGVSPGEYQAQQKKNTAQIRI</sequence>
<dbReference type="InterPro" id="IPR018062">
    <property type="entry name" value="HTH_AraC-typ_CS"/>
</dbReference>
<evidence type="ECO:0000256" key="4">
    <source>
        <dbReference type="SAM" id="Phobius"/>
    </source>
</evidence>
<feature type="transmembrane region" description="Helical" evidence="4">
    <location>
        <begin position="187"/>
        <end position="207"/>
    </location>
</feature>
<keyword evidence="4" id="KW-1133">Transmembrane helix</keyword>
<keyword evidence="4" id="KW-0812">Transmembrane</keyword>
<dbReference type="EMBL" id="JALPRF010000001">
    <property type="protein sequence ID" value="MCK8491399.1"/>
    <property type="molecule type" value="Genomic_DNA"/>
</dbReference>
<evidence type="ECO:0000313" key="6">
    <source>
        <dbReference type="EMBL" id="MCK8491399.1"/>
    </source>
</evidence>
<evidence type="ECO:0000256" key="2">
    <source>
        <dbReference type="ARBA" id="ARBA00023125"/>
    </source>
</evidence>
<feature type="transmembrane region" description="Helical" evidence="4">
    <location>
        <begin position="219"/>
        <end position="236"/>
    </location>
</feature>
<name>A0ABT0HGX7_9BACT</name>
<feature type="domain" description="HTH araC/xylS-type" evidence="5">
    <location>
        <begin position="265"/>
        <end position="373"/>
    </location>
</feature>
<feature type="transmembrane region" description="Helical" evidence="4">
    <location>
        <begin position="60"/>
        <end position="82"/>
    </location>
</feature>
<feature type="transmembrane region" description="Helical" evidence="4">
    <location>
        <begin position="6"/>
        <end position="25"/>
    </location>
</feature>
<feature type="transmembrane region" description="Helical" evidence="4">
    <location>
        <begin position="102"/>
        <end position="121"/>
    </location>
</feature>
<proteinExistence type="predicted"/>
<dbReference type="InterPro" id="IPR018060">
    <property type="entry name" value="HTH_AraC"/>
</dbReference>
<dbReference type="InterPro" id="IPR009057">
    <property type="entry name" value="Homeodomain-like_sf"/>
</dbReference>
<keyword evidence="4" id="KW-0472">Membrane</keyword>
<keyword evidence="2" id="KW-0238">DNA-binding</keyword>
<evidence type="ECO:0000313" key="7">
    <source>
        <dbReference type="Proteomes" id="UP001202180"/>
    </source>
</evidence>
<evidence type="ECO:0000256" key="1">
    <source>
        <dbReference type="ARBA" id="ARBA00023015"/>
    </source>
</evidence>
<accession>A0ABT0HGX7</accession>
<dbReference type="InterPro" id="IPR020449">
    <property type="entry name" value="Tscrpt_reg_AraC-type_HTH"/>
</dbReference>
<keyword evidence="1" id="KW-0805">Transcription regulation</keyword>
<keyword evidence="7" id="KW-1185">Reference proteome</keyword>
<dbReference type="SUPFAM" id="SSF46689">
    <property type="entry name" value="Homeodomain-like"/>
    <property type="match status" value="1"/>
</dbReference>
<dbReference type="PROSITE" id="PS00041">
    <property type="entry name" value="HTH_ARAC_FAMILY_1"/>
    <property type="match status" value="1"/>
</dbReference>
<dbReference type="PANTHER" id="PTHR43280:SF29">
    <property type="entry name" value="ARAC-FAMILY TRANSCRIPTIONAL REGULATOR"/>
    <property type="match status" value="1"/>
</dbReference>
<reference evidence="6 7" key="1">
    <citation type="submission" date="2022-04" db="EMBL/GenBank/DDBJ databases">
        <title>Spirosoma sp. strain RP8 genome sequencing and assembly.</title>
        <authorList>
            <person name="Jung Y."/>
        </authorList>
    </citation>
    <scope>NUCLEOTIDE SEQUENCE [LARGE SCALE GENOMIC DNA]</scope>
    <source>
        <strain evidence="6 7">RP8</strain>
    </source>
</reference>
<evidence type="ECO:0000259" key="5">
    <source>
        <dbReference type="PROSITE" id="PS01124"/>
    </source>
</evidence>
<dbReference type="SMART" id="SM00342">
    <property type="entry name" value="HTH_ARAC"/>
    <property type="match status" value="1"/>
</dbReference>
<dbReference type="Gene3D" id="1.10.10.60">
    <property type="entry name" value="Homeodomain-like"/>
    <property type="match status" value="1"/>
</dbReference>
<evidence type="ECO:0000256" key="3">
    <source>
        <dbReference type="ARBA" id="ARBA00023163"/>
    </source>
</evidence>
<dbReference type="Pfam" id="PF12833">
    <property type="entry name" value="HTH_18"/>
    <property type="match status" value="1"/>
</dbReference>
<dbReference type="PROSITE" id="PS01124">
    <property type="entry name" value="HTH_ARAC_FAMILY_2"/>
    <property type="match status" value="1"/>
</dbReference>
<gene>
    <name evidence="6" type="ORF">M0L20_06010</name>
</gene>
<dbReference type="Proteomes" id="UP001202180">
    <property type="component" value="Unassembled WGS sequence"/>
</dbReference>
<feature type="transmembrane region" description="Helical" evidence="4">
    <location>
        <begin position="148"/>
        <end position="166"/>
    </location>
</feature>
<organism evidence="6 7">
    <name type="scientific">Spirosoma liriopis</name>
    <dbReference type="NCBI Taxonomy" id="2937440"/>
    <lineage>
        <taxon>Bacteria</taxon>
        <taxon>Pseudomonadati</taxon>
        <taxon>Bacteroidota</taxon>
        <taxon>Cytophagia</taxon>
        <taxon>Cytophagales</taxon>
        <taxon>Cytophagaceae</taxon>
        <taxon>Spirosoma</taxon>
    </lineage>
</organism>
<comment type="caution">
    <text evidence="6">The sequence shown here is derived from an EMBL/GenBank/DDBJ whole genome shotgun (WGS) entry which is preliminary data.</text>
</comment>
<dbReference type="RefSeq" id="WP_248476102.1">
    <property type="nucleotide sequence ID" value="NZ_JALPRF010000001.1"/>
</dbReference>
<keyword evidence="3" id="KW-0804">Transcription</keyword>
<feature type="transmembrane region" description="Helical" evidence="4">
    <location>
        <begin position="37"/>
        <end position="54"/>
    </location>
</feature>
<protein>
    <submittedName>
        <fullName evidence="6">Helix-turn-helix transcriptional regulator</fullName>
    </submittedName>
</protein>
<dbReference type="PANTHER" id="PTHR43280">
    <property type="entry name" value="ARAC-FAMILY TRANSCRIPTIONAL REGULATOR"/>
    <property type="match status" value="1"/>
</dbReference>
<dbReference type="PRINTS" id="PR00032">
    <property type="entry name" value="HTHARAC"/>
</dbReference>